<evidence type="ECO:0000256" key="1">
    <source>
        <dbReference type="ARBA" id="ARBA00009981"/>
    </source>
</evidence>
<dbReference type="PANTHER" id="PTHR35377:SF8">
    <property type="entry name" value="ANTITOXIN VAPB22"/>
    <property type="match status" value="1"/>
</dbReference>
<dbReference type="AlphaFoldDB" id="A0A932GQ82"/>
<dbReference type="InterPro" id="IPR051416">
    <property type="entry name" value="phD-YefM_TA_antitoxins"/>
</dbReference>
<sequence length="93" mass="10251">MSTVGIKDLKNRLTHYLRRTKQGEEVIITERGKPIAMIQPIQAVAQAVSLDARLAQLAARGLLTLPTRKPLKRVSLARVSGPPTSKTILADRR</sequence>
<evidence type="ECO:0000313" key="4">
    <source>
        <dbReference type="Proteomes" id="UP000741360"/>
    </source>
</evidence>
<evidence type="ECO:0000256" key="2">
    <source>
        <dbReference type="RuleBase" id="RU362080"/>
    </source>
</evidence>
<protein>
    <recommendedName>
        <fullName evidence="2">Antitoxin</fullName>
    </recommendedName>
</protein>
<dbReference type="SUPFAM" id="SSF143120">
    <property type="entry name" value="YefM-like"/>
    <property type="match status" value="1"/>
</dbReference>
<gene>
    <name evidence="3" type="ORF">HYY65_08495</name>
</gene>
<comment type="function">
    <text evidence="2">Antitoxin component of a type II toxin-antitoxin (TA) system.</text>
</comment>
<comment type="caution">
    <text evidence="3">The sequence shown here is derived from an EMBL/GenBank/DDBJ whole genome shotgun (WGS) entry which is preliminary data.</text>
</comment>
<dbReference type="InterPro" id="IPR006442">
    <property type="entry name" value="Antitoxin_Phd/YefM"/>
</dbReference>
<accession>A0A932GQ82</accession>
<dbReference type="PANTHER" id="PTHR35377">
    <property type="entry name" value="ANTITOXIN VAPB49-RELATED-RELATED"/>
    <property type="match status" value="1"/>
</dbReference>
<dbReference type="EMBL" id="JACPSX010000162">
    <property type="protein sequence ID" value="MBI3015079.1"/>
    <property type="molecule type" value="Genomic_DNA"/>
</dbReference>
<comment type="similarity">
    <text evidence="1 2">Belongs to the phD/YefM antitoxin family.</text>
</comment>
<name>A0A932GQ82_UNCTE</name>
<proteinExistence type="inferred from homology"/>
<dbReference type="InterPro" id="IPR036165">
    <property type="entry name" value="YefM-like_sf"/>
</dbReference>
<dbReference type="Pfam" id="PF02604">
    <property type="entry name" value="PhdYeFM_antitox"/>
    <property type="match status" value="1"/>
</dbReference>
<organism evidence="3 4">
    <name type="scientific">Tectimicrobiota bacterium</name>
    <dbReference type="NCBI Taxonomy" id="2528274"/>
    <lineage>
        <taxon>Bacteria</taxon>
        <taxon>Pseudomonadati</taxon>
        <taxon>Nitrospinota/Tectimicrobiota group</taxon>
        <taxon>Candidatus Tectimicrobiota</taxon>
    </lineage>
</organism>
<reference evidence="3" key="1">
    <citation type="submission" date="2020-07" db="EMBL/GenBank/DDBJ databases">
        <title>Huge and variable diversity of episymbiotic CPR bacteria and DPANN archaea in groundwater ecosystems.</title>
        <authorList>
            <person name="He C.Y."/>
            <person name="Keren R."/>
            <person name="Whittaker M."/>
            <person name="Farag I.F."/>
            <person name="Doudna J."/>
            <person name="Cate J.H.D."/>
            <person name="Banfield J.F."/>
        </authorList>
    </citation>
    <scope>NUCLEOTIDE SEQUENCE</scope>
    <source>
        <strain evidence="3">NC_groundwater_717_Ag_S-0.2um_59_8</strain>
    </source>
</reference>
<evidence type="ECO:0000313" key="3">
    <source>
        <dbReference type="EMBL" id="MBI3015079.1"/>
    </source>
</evidence>
<dbReference type="NCBIfam" id="TIGR01552">
    <property type="entry name" value="phd_fam"/>
    <property type="match status" value="1"/>
</dbReference>
<dbReference type="Gene3D" id="3.40.1620.10">
    <property type="entry name" value="YefM-like domain"/>
    <property type="match status" value="1"/>
</dbReference>
<dbReference type="Proteomes" id="UP000741360">
    <property type="component" value="Unassembled WGS sequence"/>
</dbReference>